<proteinExistence type="predicted"/>
<keyword evidence="3" id="KW-1185">Reference proteome</keyword>
<protein>
    <submittedName>
        <fullName evidence="2">Uncharacterized protein</fullName>
    </submittedName>
</protein>
<name>A0AA38RYY5_9PEZI</name>
<keyword evidence="1" id="KW-1133">Transmembrane helix</keyword>
<dbReference type="EMBL" id="JANBVN010000010">
    <property type="protein sequence ID" value="KAJ9164653.1"/>
    <property type="molecule type" value="Genomic_DNA"/>
</dbReference>
<comment type="caution">
    <text evidence="2">The sequence shown here is derived from an EMBL/GenBank/DDBJ whole genome shotgun (WGS) entry which is preliminary data.</text>
</comment>
<evidence type="ECO:0000313" key="3">
    <source>
        <dbReference type="Proteomes" id="UP001174691"/>
    </source>
</evidence>
<evidence type="ECO:0000256" key="1">
    <source>
        <dbReference type="SAM" id="Phobius"/>
    </source>
</evidence>
<evidence type="ECO:0000313" key="2">
    <source>
        <dbReference type="EMBL" id="KAJ9164653.1"/>
    </source>
</evidence>
<gene>
    <name evidence="2" type="ORF">NKR19_g1157</name>
</gene>
<organism evidence="2 3">
    <name type="scientific">Coniochaeta hoffmannii</name>
    <dbReference type="NCBI Taxonomy" id="91930"/>
    <lineage>
        <taxon>Eukaryota</taxon>
        <taxon>Fungi</taxon>
        <taxon>Dikarya</taxon>
        <taxon>Ascomycota</taxon>
        <taxon>Pezizomycotina</taxon>
        <taxon>Sordariomycetes</taxon>
        <taxon>Sordariomycetidae</taxon>
        <taxon>Coniochaetales</taxon>
        <taxon>Coniochaetaceae</taxon>
        <taxon>Coniochaeta</taxon>
    </lineage>
</organism>
<dbReference type="Proteomes" id="UP001174691">
    <property type="component" value="Unassembled WGS sequence"/>
</dbReference>
<accession>A0AA38RYY5</accession>
<feature type="transmembrane region" description="Helical" evidence="1">
    <location>
        <begin position="6"/>
        <end position="30"/>
    </location>
</feature>
<keyword evidence="1" id="KW-0812">Transmembrane</keyword>
<dbReference type="AlphaFoldDB" id="A0AA38RYY5"/>
<reference evidence="2" key="1">
    <citation type="submission" date="2022-07" db="EMBL/GenBank/DDBJ databases">
        <title>Fungi with potential for degradation of polypropylene.</title>
        <authorList>
            <person name="Gostincar C."/>
        </authorList>
    </citation>
    <scope>NUCLEOTIDE SEQUENCE</scope>
    <source>
        <strain evidence="2">EXF-13287</strain>
    </source>
</reference>
<sequence length="111" mass="12967">MPSLRSIAVYGILPAVVAYLVVGAVLVPLYDMINRQRHENERNSDWQQLEETAARTRYDEWSAGHRKRISERQNRELEAEEDRAWIARTAQNRGFRTELLWVDGKACDHSQ</sequence>
<keyword evidence="1" id="KW-0472">Membrane</keyword>